<dbReference type="STRING" id="1122192.SAMN02745673_04153"/>
<evidence type="ECO:0000313" key="3">
    <source>
        <dbReference type="EMBL" id="SKA33178.1"/>
    </source>
</evidence>
<evidence type="ECO:0000256" key="1">
    <source>
        <dbReference type="SAM" id="MobiDB-lite"/>
    </source>
</evidence>
<reference evidence="3 4" key="1">
    <citation type="submission" date="2017-02" db="EMBL/GenBank/DDBJ databases">
        <authorList>
            <person name="Peterson S.W."/>
        </authorList>
    </citation>
    <scope>NUCLEOTIDE SEQUENCE [LARGE SCALE GENOMIC DNA]</scope>
    <source>
        <strain evidence="3 4">DSM 45154</strain>
    </source>
</reference>
<keyword evidence="2" id="KW-0812">Transmembrane</keyword>
<feature type="region of interest" description="Disordered" evidence="1">
    <location>
        <begin position="1"/>
        <end position="20"/>
    </location>
</feature>
<feature type="transmembrane region" description="Helical" evidence="2">
    <location>
        <begin position="28"/>
        <end position="51"/>
    </location>
</feature>
<keyword evidence="2" id="KW-1133">Transmembrane helix</keyword>
<organism evidence="3 4">
    <name type="scientific">Marinactinospora thermotolerans DSM 45154</name>
    <dbReference type="NCBI Taxonomy" id="1122192"/>
    <lineage>
        <taxon>Bacteria</taxon>
        <taxon>Bacillati</taxon>
        <taxon>Actinomycetota</taxon>
        <taxon>Actinomycetes</taxon>
        <taxon>Streptosporangiales</taxon>
        <taxon>Nocardiopsidaceae</taxon>
        <taxon>Marinactinospora</taxon>
    </lineage>
</organism>
<sequence>MQPKPSDHASDADGPAPAPRRRLGNRPVFFVLAVLAAAIFTVGWGTALLGYSGTLNQAHYQTIAWKVDSATEASITFQVNARNPTLCLITATDAQHVQVGQTEVAVEAGLRDVRATVETVREATSIQVASCREQEPAEASGE</sequence>
<dbReference type="OrthoDB" id="3430175at2"/>
<proteinExistence type="predicted"/>
<dbReference type="Pfam" id="PF14155">
    <property type="entry name" value="DUF4307"/>
    <property type="match status" value="1"/>
</dbReference>
<keyword evidence="2" id="KW-0472">Membrane</keyword>
<protein>
    <recommendedName>
        <fullName evidence="5">DUF4307 domain-containing protein</fullName>
    </recommendedName>
</protein>
<dbReference type="Proteomes" id="UP000190637">
    <property type="component" value="Unassembled WGS sequence"/>
</dbReference>
<evidence type="ECO:0008006" key="5">
    <source>
        <dbReference type="Google" id="ProtNLM"/>
    </source>
</evidence>
<gene>
    <name evidence="3" type="ORF">SAMN02745673_04153</name>
</gene>
<dbReference type="AlphaFoldDB" id="A0A1T4SZ25"/>
<evidence type="ECO:0000256" key="2">
    <source>
        <dbReference type="SAM" id="Phobius"/>
    </source>
</evidence>
<keyword evidence="4" id="KW-1185">Reference proteome</keyword>
<dbReference type="RefSeq" id="WP_078763399.1">
    <property type="nucleotide sequence ID" value="NZ_FUWS01000012.1"/>
</dbReference>
<dbReference type="InterPro" id="IPR025443">
    <property type="entry name" value="DUF4307"/>
</dbReference>
<feature type="compositionally biased region" description="Basic and acidic residues" evidence="1">
    <location>
        <begin position="1"/>
        <end position="11"/>
    </location>
</feature>
<evidence type="ECO:0000313" key="4">
    <source>
        <dbReference type="Proteomes" id="UP000190637"/>
    </source>
</evidence>
<accession>A0A1T4SZ25</accession>
<dbReference type="EMBL" id="FUWS01000012">
    <property type="protein sequence ID" value="SKA33178.1"/>
    <property type="molecule type" value="Genomic_DNA"/>
</dbReference>
<name>A0A1T4SZ25_9ACTN</name>